<dbReference type="EMBL" id="DRNB01000034">
    <property type="protein sequence ID" value="HHJ63458.1"/>
    <property type="molecule type" value="Genomic_DNA"/>
</dbReference>
<dbReference type="CDD" id="cd01879">
    <property type="entry name" value="FeoB"/>
    <property type="match status" value="1"/>
</dbReference>
<dbReference type="GO" id="GO:0005525">
    <property type="term" value="F:GTP binding"/>
    <property type="evidence" value="ECO:0007669"/>
    <property type="project" value="InterPro"/>
</dbReference>
<dbReference type="InterPro" id="IPR027417">
    <property type="entry name" value="P-loop_NTPase"/>
</dbReference>
<dbReference type="PANTHER" id="PTHR43185:SF1">
    <property type="entry name" value="FE(2+) TRANSPORTER FEOB"/>
    <property type="match status" value="1"/>
</dbReference>
<feature type="domain" description="FeoB-type G" evidence="1">
    <location>
        <begin position="4"/>
        <end position="138"/>
    </location>
</feature>
<dbReference type="GO" id="GO:0005886">
    <property type="term" value="C:plasma membrane"/>
    <property type="evidence" value="ECO:0007669"/>
    <property type="project" value="TreeGrafter"/>
</dbReference>
<dbReference type="Gene3D" id="3.40.50.300">
    <property type="entry name" value="P-loop containing nucleotide triphosphate hydrolases"/>
    <property type="match status" value="1"/>
</dbReference>
<dbReference type="PRINTS" id="PR00326">
    <property type="entry name" value="GTP1OBG"/>
</dbReference>
<dbReference type="InterPro" id="IPR006073">
    <property type="entry name" value="GTP-bd"/>
</dbReference>
<sequence>MKKEIRVAIAGNPNVGKTTILNHLAGTALKVGNWPGVTIEKKTATVRFGDYIVHLVDLPGIYTLEPVSEDERIAVGFLEGERPDVILNIIDSPNLERNLLLTAELLEFGIPTVLVLNMIDEAEKLGIEIDGERIEELL</sequence>
<feature type="non-terminal residue" evidence="2">
    <location>
        <position position="138"/>
    </location>
</feature>
<dbReference type="Proteomes" id="UP000885792">
    <property type="component" value="Unassembled WGS sequence"/>
</dbReference>
<dbReference type="GO" id="GO:0015093">
    <property type="term" value="F:ferrous iron transmembrane transporter activity"/>
    <property type="evidence" value="ECO:0007669"/>
    <property type="project" value="TreeGrafter"/>
</dbReference>
<proteinExistence type="predicted"/>
<dbReference type="InterPro" id="IPR050860">
    <property type="entry name" value="FeoB_GTPase"/>
</dbReference>
<dbReference type="Pfam" id="PF02421">
    <property type="entry name" value="FeoB_N"/>
    <property type="match status" value="1"/>
</dbReference>
<evidence type="ECO:0000313" key="2">
    <source>
        <dbReference type="EMBL" id="HHJ63458.1"/>
    </source>
</evidence>
<gene>
    <name evidence="2" type="ORF">ENJ61_00975</name>
</gene>
<reference evidence="2" key="1">
    <citation type="journal article" date="2020" name="mSystems">
        <title>Genome- and Community-Level Interaction Insights into Carbon Utilization and Element Cycling Functions of Hydrothermarchaeota in Hydrothermal Sediment.</title>
        <authorList>
            <person name="Zhou Z."/>
            <person name="Liu Y."/>
            <person name="Xu W."/>
            <person name="Pan J."/>
            <person name="Luo Z.H."/>
            <person name="Li M."/>
        </authorList>
    </citation>
    <scope>NUCLEOTIDE SEQUENCE [LARGE SCALE GENOMIC DNA]</scope>
    <source>
        <strain evidence="2">HyVt-501</strain>
    </source>
</reference>
<name>A0A7C5Q773_AQUAO</name>
<dbReference type="AlphaFoldDB" id="A0A7C5Q773"/>
<dbReference type="SUPFAM" id="SSF52540">
    <property type="entry name" value="P-loop containing nucleoside triphosphate hydrolases"/>
    <property type="match status" value="1"/>
</dbReference>
<organism evidence="2">
    <name type="scientific">Aquifex aeolicus</name>
    <dbReference type="NCBI Taxonomy" id="63363"/>
    <lineage>
        <taxon>Bacteria</taxon>
        <taxon>Pseudomonadati</taxon>
        <taxon>Aquificota</taxon>
        <taxon>Aquificia</taxon>
        <taxon>Aquificales</taxon>
        <taxon>Aquificaceae</taxon>
        <taxon>Aquifex</taxon>
    </lineage>
</organism>
<protein>
    <submittedName>
        <fullName evidence="2">Ferrous iron transport protein B</fullName>
    </submittedName>
</protein>
<evidence type="ECO:0000259" key="1">
    <source>
        <dbReference type="PROSITE" id="PS51711"/>
    </source>
</evidence>
<comment type="caution">
    <text evidence="2">The sequence shown here is derived from an EMBL/GenBank/DDBJ whole genome shotgun (WGS) entry which is preliminary data.</text>
</comment>
<accession>A0A7C5Q773</accession>
<dbReference type="PROSITE" id="PS51711">
    <property type="entry name" value="G_FEOB"/>
    <property type="match status" value="1"/>
</dbReference>
<dbReference type="InterPro" id="IPR030389">
    <property type="entry name" value="G_FEOB_dom"/>
</dbReference>
<dbReference type="PANTHER" id="PTHR43185">
    <property type="entry name" value="FERROUS IRON TRANSPORT PROTEIN B"/>
    <property type="match status" value="1"/>
</dbReference>